<protein>
    <submittedName>
        <fullName evidence="1">Uncharacterized protein</fullName>
    </submittedName>
</protein>
<dbReference type="EnsemblMetazoa" id="AMEC014793-RA">
    <property type="protein sequence ID" value="AMEC014793-PA"/>
    <property type="gene ID" value="AMEC014793"/>
</dbReference>
<evidence type="ECO:0000313" key="2">
    <source>
        <dbReference type="Proteomes" id="UP000075902"/>
    </source>
</evidence>
<sequence>HPRLAYSCPALLPPASVDCFCSERNGNGLAAAERPDEDGSMAEYWRCSGCWWPDALHTESDRCDRLVRGGMAGGGPRFDTRTGALVAGGLLVTEPAEATFGRAGTVGGLTRSRLAGSGCGVGGVFLGSVWAGCACACIGAGDGAAACAAAGGWIEHLY</sequence>
<reference evidence="2" key="1">
    <citation type="submission" date="2014-01" db="EMBL/GenBank/DDBJ databases">
        <title>The Genome Sequence of Anopheles melas CM1001059_A (V2).</title>
        <authorList>
            <consortium name="The Broad Institute Genomics Platform"/>
            <person name="Neafsey D.E."/>
            <person name="Besansky N."/>
            <person name="Howell P."/>
            <person name="Walton C."/>
            <person name="Young S.K."/>
            <person name="Zeng Q."/>
            <person name="Gargeya S."/>
            <person name="Fitzgerald M."/>
            <person name="Haas B."/>
            <person name="Abouelleil A."/>
            <person name="Allen A.W."/>
            <person name="Alvarado L."/>
            <person name="Arachchi H.M."/>
            <person name="Berlin A.M."/>
            <person name="Chapman S.B."/>
            <person name="Gainer-Dewar J."/>
            <person name="Goldberg J."/>
            <person name="Griggs A."/>
            <person name="Gujja S."/>
            <person name="Hansen M."/>
            <person name="Howarth C."/>
            <person name="Imamovic A."/>
            <person name="Ireland A."/>
            <person name="Larimer J."/>
            <person name="McCowan C."/>
            <person name="Murphy C."/>
            <person name="Pearson M."/>
            <person name="Poon T.W."/>
            <person name="Priest M."/>
            <person name="Roberts A."/>
            <person name="Saif S."/>
            <person name="Shea T."/>
            <person name="Sisk P."/>
            <person name="Sykes S."/>
            <person name="Wortman J."/>
            <person name="Nusbaum C."/>
            <person name="Birren B."/>
        </authorList>
    </citation>
    <scope>NUCLEOTIDE SEQUENCE [LARGE SCALE GENOMIC DNA]</scope>
    <source>
        <strain evidence="2">CM1001059</strain>
    </source>
</reference>
<proteinExistence type="predicted"/>
<accession>A0A182U6G6</accession>
<dbReference type="VEuPathDB" id="VectorBase:AMEC014793"/>
<dbReference type="AlphaFoldDB" id="A0A182U6G6"/>
<dbReference type="Proteomes" id="UP000075902">
    <property type="component" value="Unassembled WGS sequence"/>
</dbReference>
<keyword evidence="2" id="KW-1185">Reference proteome</keyword>
<name>A0A182U6G6_9DIPT</name>
<organism evidence="1 2">
    <name type="scientific">Anopheles melas</name>
    <dbReference type="NCBI Taxonomy" id="34690"/>
    <lineage>
        <taxon>Eukaryota</taxon>
        <taxon>Metazoa</taxon>
        <taxon>Ecdysozoa</taxon>
        <taxon>Arthropoda</taxon>
        <taxon>Hexapoda</taxon>
        <taxon>Insecta</taxon>
        <taxon>Pterygota</taxon>
        <taxon>Neoptera</taxon>
        <taxon>Endopterygota</taxon>
        <taxon>Diptera</taxon>
        <taxon>Nematocera</taxon>
        <taxon>Culicoidea</taxon>
        <taxon>Culicidae</taxon>
        <taxon>Anophelinae</taxon>
        <taxon>Anopheles</taxon>
    </lineage>
</organism>
<evidence type="ECO:0000313" key="1">
    <source>
        <dbReference type="EnsemblMetazoa" id="AMEC014793-PA"/>
    </source>
</evidence>
<reference evidence="1" key="2">
    <citation type="submission" date="2020-05" db="UniProtKB">
        <authorList>
            <consortium name="EnsemblMetazoa"/>
        </authorList>
    </citation>
    <scope>IDENTIFICATION</scope>
    <source>
        <strain evidence="1">CM1001059</strain>
    </source>
</reference>